<accession>A0A4Q7P1D7</accession>
<sequence length="56" mass="6580">MNSFPDYLLDKLMTEYQLGKTTTEESLFIEDWISQMQANISICENVKQLWVHGILL</sequence>
<comment type="caution">
    <text evidence="1">The sequence shown here is derived from an EMBL/GenBank/DDBJ whole genome shotgun (WGS) entry which is preliminary data.</text>
</comment>
<proteinExistence type="predicted"/>
<organism evidence="1 2">
    <name type="scientific">Aquimarina brevivitae</name>
    <dbReference type="NCBI Taxonomy" id="323412"/>
    <lineage>
        <taxon>Bacteria</taxon>
        <taxon>Pseudomonadati</taxon>
        <taxon>Bacteroidota</taxon>
        <taxon>Flavobacteriia</taxon>
        <taxon>Flavobacteriales</taxon>
        <taxon>Flavobacteriaceae</taxon>
        <taxon>Aquimarina</taxon>
    </lineage>
</organism>
<dbReference type="EMBL" id="SGXE01000002">
    <property type="protein sequence ID" value="RZS93524.1"/>
    <property type="molecule type" value="Genomic_DNA"/>
</dbReference>
<name>A0A4Q7P1D7_9FLAO</name>
<protein>
    <submittedName>
        <fullName evidence="1">Uncharacterized protein</fullName>
    </submittedName>
</protein>
<reference evidence="1 2" key="1">
    <citation type="submission" date="2019-02" db="EMBL/GenBank/DDBJ databases">
        <title>Genomic Encyclopedia of Type Strains, Phase IV (KMG-IV): sequencing the most valuable type-strain genomes for metagenomic binning, comparative biology and taxonomic classification.</title>
        <authorList>
            <person name="Goeker M."/>
        </authorList>
    </citation>
    <scope>NUCLEOTIDE SEQUENCE [LARGE SCALE GENOMIC DNA]</scope>
    <source>
        <strain evidence="1 2">DSM 17196</strain>
    </source>
</reference>
<dbReference type="AlphaFoldDB" id="A0A4Q7P1D7"/>
<keyword evidence="2" id="KW-1185">Reference proteome</keyword>
<evidence type="ECO:0000313" key="2">
    <source>
        <dbReference type="Proteomes" id="UP000292262"/>
    </source>
</evidence>
<evidence type="ECO:0000313" key="1">
    <source>
        <dbReference type="EMBL" id="RZS93524.1"/>
    </source>
</evidence>
<gene>
    <name evidence="1" type="ORF">EV197_2104</name>
</gene>
<dbReference type="Proteomes" id="UP000292262">
    <property type="component" value="Unassembled WGS sequence"/>
</dbReference>
<dbReference type="RefSeq" id="WP_165389041.1">
    <property type="nucleotide sequence ID" value="NZ_SGXE01000002.1"/>
</dbReference>